<dbReference type="InterPro" id="IPR008259">
    <property type="entry name" value="FMN_hydac_DH_AS"/>
</dbReference>
<accession>A0A4R3QTQ9</accession>
<evidence type="ECO:0000313" key="6">
    <source>
        <dbReference type="EMBL" id="TCU25728.1"/>
    </source>
</evidence>
<keyword evidence="2" id="KW-0285">Flavoprotein</keyword>
<feature type="domain" description="FMN hydroxy acid dehydrogenase" evidence="5">
    <location>
        <begin position="1"/>
        <end position="111"/>
    </location>
</feature>
<name>A0A4R3QTQ9_9HYPH</name>
<dbReference type="PROSITE" id="PS51349">
    <property type="entry name" value="FMN_HYDROXY_ACID_DH_2"/>
    <property type="match status" value="1"/>
</dbReference>
<dbReference type="InterPro" id="IPR013785">
    <property type="entry name" value="Aldolase_TIM"/>
</dbReference>
<dbReference type="GO" id="GO:0005886">
    <property type="term" value="C:plasma membrane"/>
    <property type="evidence" value="ECO:0007669"/>
    <property type="project" value="TreeGrafter"/>
</dbReference>
<dbReference type="PANTHER" id="PTHR10578:SF107">
    <property type="entry name" value="2-HYDROXYACID OXIDASE 1"/>
    <property type="match status" value="1"/>
</dbReference>
<keyword evidence="4" id="KW-0560">Oxidoreductase</keyword>
<comment type="caution">
    <text evidence="6">The sequence shown here is derived from an EMBL/GenBank/DDBJ whole genome shotgun (WGS) entry which is preliminary data.</text>
</comment>
<gene>
    <name evidence="6" type="ORF">EV130_105386</name>
</gene>
<dbReference type="InterPro" id="IPR000262">
    <property type="entry name" value="FMN-dep_DH"/>
</dbReference>
<protein>
    <submittedName>
        <fullName evidence="6">FMN-dependent dehydrogenase</fullName>
    </submittedName>
</protein>
<dbReference type="PROSITE" id="PS00557">
    <property type="entry name" value="FMN_HYDROXY_ACID_DH_1"/>
    <property type="match status" value="1"/>
</dbReference>
<dbReference type="Pfam" id="PF01070">
    <property type="entry name" value="FMN_dh"/>
    <property type="match status" value="1"/>
</dbReference>
<evidence type="ECO:0000256" key="3">
    <source>
        <dbReference type="ARBA" id="ARBA00022643"/>
    </source>
</evidence>
<dbReference type="GO" id="GO:0009060">
    <property type="term" value="P:aerobic respiration"/>
    <property type="evidence" value="ECO:0007669"/>
    <property type="project" value="TreeGrafter"/>
</dbReference>
<evidence type="ECO:0000256" key="1">
    <source>
        <dbReference type="ARBA" id="ARBA00001917"/>
    </source>
</evidence>
<comment type="cofactor">
    <cofactor evidence="1">
        <name>FMN</name>
        <dbReference type="ChEBI" id="CHEBI:58210"/>
    </cofactor>
</comment>
<evidence type="ECO:0000256" key="2">
    <source>
        <dbReference type="ARBA" id="ARBA00022630"/>
    </source>
</evidence>
<reference evidence="6 7" key="1">
    <citation type="submission" date="2019-03" db="EMBL/GenBank/DDBJ databases">
        <title>Genomic Encyclopedia of Type Strains, Phase IV (KMG-V): Genome sequencing to study the core and pangenomes of soil and plant-associated prokaryotes.</title>
        <authorList>
            <person name="Whitman W."/>
        </authorList>
    </citation>
    <scope>NUCLEOTIDE SEQUENCE [LARGE SCALE GENOMIC DNA]</scope>
    <source>
        <strain evidence="6 7">Gr42</strain>
    </source>
</reference>
<evidence type="ECO:0000256" key="4">
    <source>
        <dbReference type="ARBA" id="ARBA00023002"/>
    </source>
</evidence>
<dbReference type="SUPFAM" id="SSF51412">
    <property type="entry name" value="Inosine monophosphate dehydrogenase (IMPDH)"/>
    <property type="match status" value="1"/>
</dbReference>
<organism evidence="6 7">
    <name type="scientific">Rhizobium azibense</name>
    <dbReference type="NCBI Taxonomy" id="1136135"/>
    <lineage>
        <taxon>Bacteria</taxon>
        <taxon>Pseudomonadati</taxon>
        <taxon>Pseudomonadota</taxon>
        <taxon>Alphaproteobacteria</taxon>
        <taxon>Hyphomicrobiales</taxon>
        <taxon>Rhizobiaceae</taxon>
        <taxon>Rhizobium/Agrobacterium group</taxon>
        <taxon>Rhizobium</taxon>
    </lineage>
</organism>
<dbReference type="GO" id="GO:0004459">
    <property type="term" value="F:L-lactate dehydrogenase (NAD+) activity"/>
    <property type="evidence" value="ECO:0007669"/>
    <property type="project" value="TreeGrafter"/>
</dbReference>
<dbReference type="PANTHER" id="PTHR10578">
    <property type="entry name" value="S -2-HYDROXY-ACID OXIDASE-RELATED"/>
    <property type="match status" value="1"/>
</dbReference>
<evidence type="ECO:0000313" key="7">
    <source>
        <dbReference type="Proteomes" id="UP000295547"/>
    </source>
</evidence>
<keyword evidence="7" id="KW-1185">Reference proteome</keyword>
<dbReference type="EMBL" id="SMBJ01000005">
    <property type="protein sequence ID" value="TCU25728.1"/>
    <property type="molecule type" value="Genomic_DNA"/>
</dbReference>
<dbReference type="Proteomes" id="UP000295547">
    <property type="component" value="Unassembled WGS sequence"/>
</dbReference>
<evidence type="ECO:0000259" key="5">
    <source>
        <dbReference type="PROSITE" id="PS51349"/>
    </source>
</evidence>
<sequence>MVISNHGGRQLDGASSTIRALPGIRAAVGNDFCLMLDGGILRGADVIKAIALGADGVMLGRAYAYGLSAAGEAGVAEVIAILEREISISLALMGIASIDQLKGSGSSAVVRYET</sequence>
<keyword evidence="3" id="KW-0288">FMN</keyword>
<proteinExistence type="predicted"/>
<dbReference type="Gene3D" id="3.20.20.70">
    <property type="entry name" value="Aldolase class I"/>
    <property type="match status" value="1"/>
</dbReference>
<dbReference type="InterPro" id="IPR037396">
    <property type="entry name" value="FMN_HAD"/>
</dbReference>
<dbReference type="AlphaFoldDB" id="A0A4R3QTQ9"/>